<reference evidence="4 5" key="1">
    <citation type="journal article" date="2019" name="Int. J. Syst. Evol. Microbiol.">
        <title>The Global Catalogue of Microorganisms (GCM) 10K type strain sequencing project: providing services to taxonomists for standard genome sequencing and annotation.</title>
        <authorList>
            <consortium name="The Broad Institute Genomics Platform"/>
            <consortium name="The Broad Institute Genome Sequencing Center for Infectious Disease"/>
            <person name="Wu L."/>
            <person name="Ma J."/>
        </authorList>
    </citation>
    <scope>NUCLEOTIDE SEQUENCE [LARGE SCALE GENOMIC DNA]</scope>
    <source>
        <strain evidence="4 5">JCM 16221</strain>
    </source>
</reference>
<evidence type="ECO:0000313" key="5">
    <source>
        <dbReference type="Proteomes" id="UP001501218"/>
    </source>
</evidence>
<proteinExistence type="inferred from homology"/>
<dbReference type="PANTHER" id="PTHR11092">
    <property type="entry name" value="SUGAR NUCLEOTIDE EPIMERASE RELATED"/>
    <property type="match status" value="1"/>
</dbReference>
<feature type="domain" description="DUF1731" evidence="3">
    <location>
        <begin position="393"/>
        <end position="441"/>
    </location>
</feature>
<dbReference type="InterPro" id="IPR023393">
    <property type="entry name" value="START-like_dom_sf"/>
</dbReference>
<sequence length="452" mass="48448">MSLRHTSVVEHPIDEVFAWHGRKDAIKRLTPPWQPVRVRAGATSLRDGRAVLGLPGGLRWVAAHQPDGYSPPHRFVDQLTSLPLSAILSWRHTHEFEATDSTTTRVTDTVDTDLPGAVLRAMFTYRHAQLADDLASHARALAWRSSPVTVAVTGSSGLVGNALTALLSTGGHRVVRLVRRPARAPDEREWDPQDPAPDLLAGVDAVVHLAGDSVPGRSVNAQEASVLDVRTCPTRLLAQRAANTAKGPSAFVSASAVGYYGAGNGDEILTEASPRGGGILAETVAARETATTPAAEAGLRTVNVRSGIVQSPRGGTLRPLFPLFYAGLGASVGEGDRWLPWIGLDDLTDVYLRAILDADLSGPINATAPHPVRNGEYTRALARALDRPAPIPVPALGPRLLFGKRGSRELARTDQRVRPDRLQRSDHRFRHPDLEAALRHVLGKPLRGEGGA</sequence>
<dbReference type="Proteomes" id="UP001501218">
    <property type="component" value="Unassembled WGS sequence"/>
</dbReference>
<dbReference type="SUPFAM" id="SSF51735">
    <property type="entry name" value="NAD(P)-binding Rossmann-fold domains"/>
    <property type="match status" value="1"/>
</dbReference>
<keyword evidence="5" id="KW-1185">Reference proteome</keyword>
<protein>
    <submittedName>
        <fullName evidence="4">TIGR01777 family oxidoreductase</fullName>
    </submittedName>
</protein>
<accession>A0ABN3G0K8</accession>
<dbReference type="InterPro" id="IPR010099">
    <property type="entry name" value="SDR39U1"/>
</dbReference>
<comment type="similarity">
    <text evidence="1">Belongs to the NAD(P)-dependent epimerase/dehydratase family. SDR39U1 subfamily.</text>
</comment>
<dbReference type="Pfam" id="PF01370">
    <property type="entry name" value="Epimerase"/>
    <property type="match status" value="1"/>
</dbReference>
<dbReference type="NCBIfam" id="TIGR01777">
    <property type="entry name" value="yfcH"/>
    <property type="match status" value="1"/>
</dbReference>
<name>A0ABN3G0K8_9PSEU</name>
<dbReference type="InterPro" id="IPR001509">
    <property type="entry name" value="Epimerase_deHydtase"/>
</dbReference>
<dbReference type="InterPro" id="IPR036291">
    <property type="entry name" value="NAD(P)-bd_dom_sf"/>
</dbReference>
<dbReference type="Gene3D" id="3.40.50.720">
    <property type="entry name" value="NAD(P)-binding Rossmann-like Domain"/>
    <property type="match status" value="1"/>
</dbReference>
<evidence type="ECO:0000259" key="2">
    <source>
        <dbReference type="Pfam" id="PF01370"/>
    </source>
</evidence>
<organism evidence="4 5">
    <name type="scientific">Saccharopolyspora halophila</name>
    <dbReference type="NCBI Taxonomy" id="405551"/>
    <lineage>
        <taxon>Bacteria</taxon>
        <taxon>Bacillati</taxon>
        <taxon>Actinomycetota</taxon>
        <taxon>Actinomycetes</taxon>
        <taxon>Pseudonocardiales</taxon>
        <taxon>Pseudonocardiaceae</taxon>
        <taxon>Saccharopolyspora</taxon>
    </lineage>
</organism>
<comment type="caution">
    <text evidence="4">The sequence shown here is derived from an EMBL/GenBank/DDBJ whole genome shotgun (WGS) entry which is preliminary data.</text>
</comment>
<dbReference type="Pfam" id="PF08338">
    <property type="entry name" value="DUF1731"/>
    <property type="match status" value="1"/>
</dbReference>
<dbReference type="Gene3D" id="3.30.530.20">
    <property type="match status" value="1"/>
</dbReference>
<dbReference type="EMBL" id="BAAARA010000004">
    <property type="protein sequence ID" value="GAA2341648.1"/>
    <property type="molecule type" value="Genomic_DNA"/>
</dbReference>
<dbReference type="InterPro" id="IPR013549">
    <property type="entry name" value="DUF1731"/>
</dbReference>
<evidence type="ECO:0000259" key="3">
    <source>
        <dbReference type="Pfam" id="PF08338"/>
    </source>
</evidence>
<evidence type="ECO:0000313" key="4">
    <source>
        <dbReference type="EMBL" id="GAA2341648.1"/>
    </source>
</evidence>
<evidence type="ECO:0000256" key="1">
    <source>
        <dbReference type="ARBA" id="ARBA00009353"/>
    </source>
</evidence>
<dbReference type="PANTHER" id="PTHR11092:SF0">
    <property type="entry name" value="EPIMERASE FAMILY PROTEIN SDR39U1"/>
    <property type="match status" value="1"/>
</dbReference>
<gene>
    <name evidence="4" type="ORF">GCM10009854_17700</name>
</gene>
<dbReference type="RefSeq" id="WP_344128666.1">
    <property type="nucleotide sequence ID" value="NZ_BAAARA010000004.1"/>
</dbReference>
<dbReference type="SUPFAM" id="SSF55961">
    <property type="entry name" value="Bet v1-like"/>
    <property type="match status" value="1"/>
</dbReference>
<feature type="domain" description="NAD-dependent epimerase/dehydratase" evidence="2">
    <location>
        <begin position="150"/>
        <end position="357"/>
    </location>
</feature>